<keyword evidence="5" id="KW-1185">Reference proteome</keyword>
<comment type="similarity">
    <text evidence="1 3">Belongs to the enoyl-CoA hydratase/isomerase family.</text>
</comment>
<dbReference type="RefSeq" id="WP_390304477.1">
    <property type="nucleotide sequence ID" value="NZ_JBHRRZ010000012.1"/>
</dbReference>
<name>A0ABV7A4X1_9BACI</name>
<comment type="caution">
    <text evidence="4">The sequence shown here is derived from an EMBL/GenBank/DDBJ whole genome shotgun (WGS) entry which is preliminary data.</text>
</comment>
<dbReference type="Proteomes" id="UP001595387">
    <property type="component" value="Unassembled WGS sequence"/>
</dbReference>
<dbReference type="CDD" id="cd06558">
    <property type="entry name" value="crotonase-like"/>
    <property type="match status" value="1"/>
</dbReference>
<dbReference type="InterPro" id="IPR014748">
    <property type="entry name" value="Enoyl-CoA_hydra_C"/>
</dbReference>
<dbReference type="EMBL" id="JBHRRZ010000012">
    <property type="protein sequence ID" value="MFC2947998.1"/>
    <property type="molecule type" value="Genomic_DNA"/>
</dbReference>
<dbReference type="InterPro" id="IPR018376">
    <property type="entry name" value="Enoyl-CoA_hyd/isom_CS"/>
</dbReference>
<dbReference type="PANTHER" id="PTHR11941:SF133">
    <property type="entry name" value="1,2-EPOXYPHENYLACETYL-COA ISOMERASE"/>
    <property type="match status" value="1"/>
</dbReference>
<reference evidence="5" key="1">
    <citation type="journal article" date="2019" name="Int. J. Syst. Evol. Microbiol.">
        <title>The Global Catalogue of Microorganisms (GCM) 10K type strain sequencing project: providing services to taxonomists for standard genome sequencing and annotation.</title>
        <authorList>
            <consortium name="The Broad Institute Genomics Platform"/>
            <consortium name="The Broad Institute Genome Sequencing Center for Infectious Disease"/>
            <person name="Wu L."/>
            <person name="Ma J."/>
        </authorList>
    </citation>
    <scope>NUCLEOTIDE SEQUENCE [LARGE SCALE GENOMIC DNA]</scope>
    <source>
        <strain evidence="5">KCTC 13193</strain>
    </source>
</reference>
<evidence type="ECO:0000313" key="5">
    <source>
        <dbReference type="Proteomes" id="UP001595387"/>
    </source>
</evidence>
<organism evidence="4 5">
    <name type="scientific">Virgibacillus sediminis</name>
    <dbReference type="NCBI Taxonomy" id="202260"/>
    <lineage>
        <taxon>Bacteria</taxon>
        <taxon>Bacillati</taxon>
        <taxon>Bacillota</taxon>
        <taxon>Bacilli</taxon>
        <taxon>Bacillales</taxon>
        <taxon>Bacillaceae</taxon>
        <taxon>Virgibacillus</taxon>
    </lineage>
</organism>
<dbReference type="PROSITE" id="PS00166">
    <property type="entry name" value="ENOYL_COA_HYDRATASE"/>
    <property type="match status" value="1"/>
</dbReference>
<dbReference type="SUPFAM" id="SSF52096">
    <property type="entry name" value="ClpP/crotonase"/>
    <property type="match status" value="1"/>
</dbReference>
<dbReference type="InterPro" id="IPR029045">
    <property type="entry name" value="ClpP/crotonase-like_dom_sf"/>
</dbReference>
<dbReference type="PANTHER" id="PTHR11941">
    <property type="entry name" value="ENOYL-COA HYDRATASE-RELATED"/>
    <property type="match status" value="1"/>
</dbReference>
<protein>
    <submittedName>
        <fullName evidence="4">Enoyl-CoA hydratase-related protein</fullName>
    </submittedName>
</protein>
<sequence length="257" mass="28532">MFETLKYEVENQVGWLTLNRPDKLNAFTEQMNREVIQALKSLDRDTEIRAIVITGEGKAFCSGEDLSGLSSDADHREMILTRYKPMMEQLAKVEKPTIAAINGAAAGAGFSLALGCDFRVASERASFIQAFINIGLIPDSGSLYYLPRIVGTAKALELAMLGEKIKAYEAYEYGLVTKVVSHDSLEEETQGFAENLASKPTKAIGLIKRYIQQSFETPLASMLDYEAYGQKIAGSTEDYSEGVRAFFEKRQPEYKGY</sequence>
<keyword evidence="2" id="KW-0456">Lyase</keyword>
<gene>
    <name evidence="4" type="ORF">ACFODW_06530</name>
</gene>
<evidence type="ECO:0000256" key="2">
    <source>
        <dbReference type="ARBA" id="ARBA00023239"/>
    </source>
</evidence>
<dbReference type="Pfam" id="PF00378">
    <property type="entry name" value="ECH_1"/>
    <property type="match status" value="1"/>
</dbReference>
<proteinExistence type="inferred from homology"/>
<dbReference type="InterPro" id="IPR001753">
    <property type="entry name" value="Enoyl-CoA_hydra/iso"/>
</dbReference>
<evidence type="ECO:0000256" key="3">
    <source>
        <dbReference type="RuleBase" id="RU003707"/>
    </source>
</evidence>
<dbReference type="Gene3D" id="3.90.226.10">
    <property type="entry name" value="2-enoyl-CoA Hydratase, Chain A, domain 1"/>
    <property type="match status" value="1"/>
</dbReference>
<evidence type="ECO:0000256" key="1">
    <source>
        <dbReference type="ARBA" id="ARBA00005254"/>
    </source>
</evidence>
<accession>A0ABV7A4X1</accession>
<dbReference type="Gene3D" id="1.10.12.10">
    <property type="entry name" value="Lyase 2-enoyl-coa Hydratase, Chain A, domain 2"/>
    <property type="match status" value="1"/>
</dbReference>
<evidence type="ECO:0000313" key="4">
    <source>
        <dbReference type="EMBL" id="MFC2947998.1"/>
    </source>
</evidence>